<dbReference type="GO" id="GO:0007052">
    <property type="term" value="P:mitotic spindle organization"/>
    <property type="evidence" value="ECO:0007669"/>
    <property type="project" value="TreeGrafter"/>
</dbReference>
<feature type="region of interest" description="Disordered" evidence="9">
    <location>
        <begin position="737"/>
        <end position="759"/>
    </location>
</feature>
<dbReference type="InterPro" id="IPR019821">
    <property type="entry name" value="Kinesin_motor_CS"/>
</dbReference>
<evidence type="ECO:0000256" key="7">
    <source>
        <dbReference type="PROSITE-ProRule" id="PRU00283"/>
    </source>
</evidence>
<feature type="compositionally biased region" description="Basic residues" evidence="9">
    <location>
        <begin position="513"/>
        <end position="526"/>
    </location>
</feature>
<evidence type="ECO:0000256" key="5">
    <source>
        <dbReference type="ARBA" id="ARBA00023054"/>
    </source>
</evidence>
<dbReference type="InterPro" id="IPR036961">
    <property type="entry name" value="Kinesin_motor_dom_sf"/>
</dbReference>
<dbReference type="CDD" id="cd00106">
    <property type="entry name" value="KISc"/>
    <property type="match status" value="1"/>
</dbReference>
<keyword evidence="7 8" id="KW-0505">Motor protein</keyword>
<feature type="domain" description="Kinesin motor" evidence="10">
    <location>
        <begin position="17"/>
        <end position="341"/>
    </location>
</feature>
<evidence type="ECO:0000256" key="1">
    <source>
        <dbReference type="ARBA" id="ARBA00004245"/>
    </source>
</evidence>
<comment type="subcellular location">
    <subcellularLocation>
        <location evidence="1">Cytoplasm</location>
        <location evidence="1">Cytoskeleton</location>
    </subcellularLocation>
</comment>
<keyword evidence="5" id="KW-0175">Coiled coil</keyword>
<keyword evidence="4 7" id="KW-0067">ATP-binding</keyword>
<dbReference type="PROSITE" id="PS00411">
    <property type="entry name" value="KINESIN_MOTOR_1"/>
    <property type="match status" value="1"/>
</dbReference>
<dbReference type="Pfam" id="PF12836">
    <property type="entry name" value="HHH_3"/>
    <property type="match status" value="1"/>
</dbReference>
<dbReference type="GO" id="GO:0005875">
    <property type="term" value="C:microtubule associated complex"/>
    <property type="evidence" value="ECO:0007669"/>
    <property type="project" value="TreeGrafter"/>
</dbReference>
<dbReference type="AlphaFoldDB" id="A0AAV2PVN2"/>
<dbReference type="PROSITE" id="PS50067">
    <property type="entry name" value="KINESIN_MOTOR_2"/>
    <property type="match status" value="1"/>
</dbReference>
<keyword evidence="3 7" id="KW-0547">Nucleotide-binding</keyword>
<dbReference type="InterPro" id="IPR027417">
    <property type="entry name" value="P-loop_NTPase"/>
</dbReference>
<evidence type="ECO:0000256" key="9">
    <source>
        <dbReference type="SAM" id="MobiDB-lite"/>
    </source>
</evidence>
<feature type="binding site" evidence="7">
    <location>
        <begin position="99"/>
        <end position="106"/>
    </location>
    <ligand>
        <name>ATP</name>
        <dbReference type="ChEBI" id="CHEBI:30616"/>
    </ligand>
</feature>
<dbReference type="InterPro" id="IPR027640">
    <property type="entry name" value="Kinesin-like_fam"/>
</dbReference>
<dbReference type="GO" id="GO:0051231">
    <property type="term" value="P:spindle elongation"/>
    <property type="evidence" value="ECO:0007669"/>
    <property type="project" value="TreeGrafter"/>
</dbReference>
<dbReference type="InterPro" id="IPR001752">
    <property type="entry name" value="Kinesin_motor_dom"/>
</dbReference>
<organism evidence="11 12">
    <name type="scientific">Meganyctiphanes norvegica</name>
    <name type="common">Northern krill</name>
    <name type="synonym">Thysanopoda norvegica</name>
    <dbReference type="NCBI Taxonomy" id="48144"/>
    <lineage>
        <taxon>Eukaryota</taxon>
        <taxon>Metazoa</taxon>
        <taxon>Ecdysozoa</taxon>
        <taxon>Arthropoda</taxon>
        <taxon>Crustacea</taxon>
        <taxon>Multicrustacea</taxon>
        <taxon>Malacostraca</taxon>
        <taxon>Eumalacostraca</taxon>
        <taxon>Eucarida</taxon>
        <taxon>Euphausiacea</taxon>
        <taxon>Euphausiidae</taxon>
        <taxon>Meganyctiphanes</taxon>
    </lineage>
</organism>
<dbReference type="PANTHER" id="PTHR47969:SF15">
    <property type="entry name" value="CHROMOSOME-ASSOCIATED KINESIN KIF4A-RELATED"/>
    <property type="match status" value="1"/>
</dbReference>
<keyword evidence="12" id="KW-1185">Reference proteome</keyword>
<dbReference type="GO" id="GO:0007018">
    <property type="term" value="P:microtubule-based movement"/>
    <property type="evidence" value="ECO:0007669"/>
    <property type="project" value="InterPro"/>
</dbReference>
<dbReference type="SMART" id="SM00129">
    <property type="entry name" value="KISc"/>
    <property type="match status" value="1"/>
</dbReference>
<dbReference type="Proteomes" id="UP001497623">
    <property type="component" value="Unassembled WGS sequence"/>
</dbReference>
<name>A0AAV2PVN2_MEGNR</name>
<accession>A0AAV2PVN2</accession>
<dbReference type="Gene3D" id="1.10.150.280">
    <property type="entry name" value="AF1531-like domain"/>
    <property type="match status" value="1"/>
</dbReference>
<dbReference type="PANTHER" id="PTHR47969">
    <property type="entry name" value="CHROMOSOME-ASSOCIATED KINESIN KIF4A-RELATED"/>
    <property type="match status" value="1"/>
</dbReference>
<evidence type="ECO:0000256" key="2">
    <source>
        <dbReference type="ARBA" id="ARBA00022490"/>
    </source>
</evidence>
<reference evidence="11 12" key="1">
    <citation type="submission" date="2024-05" db="EMBL/GenBank/DDBJ databases">
        <authorList>
            <person name="Wallberg A."/>
        </authorList>
    </citation>
    <scope>NUCLEOTIDE SEQUENCE [LARGE SCALE GENOMIC DNA]</scope>
</reference>
<evidence type="ECO:0000313" key="11">
    <source>
        <dbReference type="EMBL" id="CAL4063964.1"/>
    </source>
</evidence>
<dbReference type="EMBL" id="CAXKWB010001301">
    <property type="protein sequence ID" value="CAL4063964.1"/>
    <property type="molecule type" value="Genomic_DNA"/>
</dbReference>
<dbReference type="GO" id="GO:0003777">
    <property type="term" value="F:microtubule motor activity"/>
    <property type="evidence" value="ECO:0007669"/>
    <property type="project" value="InterPro"/>
</dbReference>
<sequence>MIATPATPQVSSTGGSLVKVYVRTRPLLGTELKGNERNIITINNNDNQVVVDDNLGDKVYHYDGVFDVQATQTQVYESVVAPLVGKVQNGGNATVIAYGQTGSGKTHTMGTDHNTAKADAGVLQRAMRTLLGYDDDNLENCDNTSMKLHISFCEVYNEKLYDLLASTRTPVTTHPDNYGGLKPVGMVEEQITNVEEGLKLLERGSCLRTVAATAMNQHSSRSHALIFITPTPMEGNKKYGSLRLVDLAGAESAGHAQTKGQQLKEGVDINKGLLTLGQVLAALSNSSTGFVPFRNSILTRLLVSSLSFGSHTAMIACVNPSKKSLYYTINTLRYAEQARNVKTRQAALSTVKRYNHPVTGTKRRLEDVTATPAAMKRRAIALNSSKKPEHNATVSTPGNKPAQSRITHKFNATIATPSERVSTMPISSTISHISVMPPPESFSAFKQPIFDQEESPSRFSNISGFEDIDDAQTEKIDKVGQKLEKTIVTQMAKIEDRLPDLIINKLIKKGRKKKAKKNKASLHKSKISTPTDGNSSEEQESMDSSSDRSFGTSLANALFGGLDVKSMLQDMVQSAVQNATQNLAQNITIAQNQTIVTRPTRKSTRLSLAFQKVAEESPSFNRKALGDITNKNLSENEKENIPNAALKLPITSTVFNESQNKRRSGMSSRLSNVFKVDNVGTRNDMEIKSQPCDLGSSPALRAPKVTNERANDSDFMVPENLKLSTSPLQIDRIARRSARKSTLTVANQNEDENLRKKPIRQSSRLSAIVATQKNFKIYQNQSPATNLQNMTKPNDSKVCMIATETPSAEGKSNSGKWKLVLSPSLQNRHNASILETLNNGNLKQLQQLPTVGPKTAFVIQNFRELYGKYENVEDLKNIPALPKSYFQRFMKANLMNQLCF</sequence>
<dbReference type="GO" id="GO:0005524">
    <property type="term" value="F:ATP binding"/>
    <property type="evidence" value="ECO:0007669"/>
    <property type="project" value="UniProtKB-UniRule"/>
</dbReference>
<keyword evidence="6" id="KW-0206">Cytoskeleton</keyword>
<protein>
    <recommendedName>
        <fullName evidence="8">Kinesin-like protein</fullName>
    </recommendedName>
</protein>
<feature type="compositionally biased region" description="Polar residues" evidence="9">
    <location>
        <begin position="392"/>
        <end position="404"/>
    </location>
</feature>
<keyword evidence="8" id="KW-0493">Microtubule</keyword>
<dbReference type="SUPFAM" id="SSF52540">
    <property type="entry name" value="P-loop containing nucleoside triphosphate hydrolases"/>
    <property type="match status" value="1"/>
</dbReference>
<dbReference type="PRINTS" id="PR00380">
    <property type="entry name" value="KINESINHEAVY"/>
</dbReference>
<comment type="caution">
    <text evidence="11">The sequence shown here is derived from an EMBL/GenBank/DDBJ whole genome shotgun (WGS) entry which is preliminary data.</text>
</comment>
<evidence type="ECO:0000256" key="4">
    <source>
        <dbReference type="ARBA" id="ARBA00022840"/>
    </source>
</evidence>
<feature type="non-terminal residue" evidence="11">
    <location>
        <position position="900"/>
    </location>
</feature>
<feature type="region of interest" description="Disordered" evidence="9">
    <location>
        <begin position="381"/>
        <end position="404"/>
    </location>
</feature>
<evidence type="ECO:0000259" key="10">
    <source>
        <dbReference type="PROSITE" id="PS50067"/>
    </source>
</evidence>
<proteinExistence type="inferred from homology"/>
<dbReference type="InterPro" id="IPR010994">
    <property type="entry name" value="RuvA_2-like"/>
</dbReference>
<dbReference type="Pfam" id="PF00225">
    <property type="entry name" value="Kinesin"/>
    <property type="match status" value="1"/>
</dbReference>
<evidence type="ECO:0000313" key="12">
    <source>
        <dbReference type="Proteomes" id="UP001497623"/>
    </source>
</evidence>
<evidence type="ECO:0000256" key="6">
    <source>
        <dbReference type="ARBA" id="ARBA00023212"/>
    </source>
</evidence>
<dbReference type="GO" id="GO:0005874">
    <property type="term" value="C:microtubule"/>
    <property type="evidence" value="ECO:0007669"/>
    <property type="project" value="UniProtKB-KW"/>
</dbReference>
<dbReference type="SUPFAM" id="SSF47781">
    <property type="entry name" value="RuvA domain 2-like"/>
    <property type="match status" value="1"/>
</dbReference>
<evidence type="ECO:0000256" key="3">
    <source>
        <dbReference type="ARBA" id="ARBA00022741"/>
    </source>
</evidence>
<gene>
    <name evidence="11" type="ORF">MNOR_LOCUS3720</name>
</gene>
<feature type="region of interest" description="Disordered" evidence="9">
    <location>
        <begin position="513"/>
        <end position="549"/>
    </location>
</feature>
<dbReference type="Gene3D" id="3.40.850.10">
    <property type="entry name" value="Kinesin motor domain"/>
    <property type="match status" value="1"/>
</dbReference>
<dbReference type="GO" id="GO:0008017">
    <property type="term" value="F:microtubule binding"/>
    <property type="evidence" value="ECO:0007669"/>
    <property type="project" value="InterPro"/>
</dbReference>
<evidence type="ECO:0000256" key="8">
    <source>
        <dbReference type="RuleBase" id="RU000394"/>
    </source>
</evidence>
<comment type="similarity">
    <text evidence="7 8">Belongs to the TRAFAC class myosin-kinesin ATPase superfamily. Kinesin family.</text>
</comment>
<keyword evidence="2" id="KW-0963">Cytoplasm</keyword>